<reference evidence="2" key="1">
    <citation type="journal article" date="2023" name="Nat. Plants">
        <title>Single-cell RNA sequencing provides a high-resolution roadmap for understanding the multicellular compartmentation of specialized metabolism.</title>
        <authorList>
            <person name="Sun S."/>
            <person name="Shen X."/>
            <person name="Li Y."/>
            <person name="Li Y."/>
            <person name="Wang S."/>
            <person name="Li R."/>
            <person name="Zhang H."/>
            <person name="Shen G."/>
            <person name="Guo B."/>
            <person name="Wei J."/>
            <person name="Xu J."/>
            <person name="St-Pierre B."/>
            <person name="Chen S."/>
            <person name="Sun C."/>
        </authorList>
    </citation>
    <scope>NUCLEOTIDE SEQUENCE [LARGE SCALE GENOMIC DNA]</scope>
</reference>
<proteinExistence type="predicted"/>
<protein>
    <submittedName>
        <fullName evidence="1">Uncharacterized protein</fullName>
    </submittedName>
</protein>
<organism evidence="1 2">
    <name type="scientific">Catharanthus roseus</name>
    <name type="common">Madagascar periwinkle</name>
    <name type="synonym">Vinca rosea</name>
    <dbReference type="NCBI Taxonomy" id="4058"/>
    <lineage>
        <taxon>Eukaryota</taxon>
        <taxon>Viridiplantae</taxon>
        <taxon>Streptophyta</taxon>
        <taxon>Embryophyta</taxon>
        <taxon>Tracheophyta</taxon>
        <taxon>Spermatophyta</taxon>
        <taxon>Magnoliopsida</taxon>
        <taxon>eudicotyledons</taxon>
        <taxon>Gunneridae</taxon>
        <taxon>Pentapetalae</taxon>
        <taxon>asterids</taxon>
        <taxon>lamiids</taxon>
        <taxon>Gentianales</taxon>
        <taxon>Apocynaceae</taxon>
        <taxon>Rauvolfioideae</taxon>
        <taxon>Vinceae</taxon>
        <taxon>Catharanthinae</taxon>
        <taxon>Catharanthus</taxon>
    </lineage>
</organism>
<dbReference type="EMBL" id="CM044702">
    <property type="protein sequence ID" value="KAI5677852.1"/>
    <property type="molecule type" value="Genomic_DNA"/>
</dbReference>
<comment type="caution">
    <text evidence="1">The sequence shown here is derived from an EMBL/GenBank/DDBJ whole genome shotgun (WGS) entry which is preliminary data.</text>
</comment>
<gene>
    <name evidence="1" type="ORF">M9H77_08802</name>
</gene>
<keyword evidence="2" id="KW-1185">Reference proteome</keyword>
<dbReference type="Proteomes" id="UP001060085">
    <property type="component" value="Linkage Group LG02"/>
</dbReference>
<evidence type="ECO:0000313" key="1">
    <source>
        <dbReference type="EMBL" id="KAI5677852.1"/>
    </source>
</evidence>
<accession>A0ACC0BZ04</accession>
<sequence length="114" mass="12931">MYSCTPYPVSRSTQALQQQDVRCEEFICGHTTSIPAIPPSTCTDDYMQWFLPCSHLQIQNPLNIPRGFHVTVDPPMPPQALLDLIAREARGKDAGKEDKFDRIADLLTRHYRAS</sequence>
<evidence type="ECO:0000313" key="2">
    <source>
        <dbReference type="Proteomes" id="UP001060085"/>
    </source>
</evidence>
<name>A0ACC0BZ04_CATRO</name>